<feature type="modified residue" description="4-aspartylphosphate" evidence="3">
    <location>
        <position position="56"/>
    </location>
</feature>
<organism evidence="6 7">
    <name type="scientific">Actinomadura rubrobrunea</name>
    <dbReference type="NCBI Taxonomy" id="115335"/>
    <lineage>
        <taxon>Bacteria</taxon>
        <taxon>Bacillati</taxon>
        <taxon>Actinomycetota</taxon>
        <taxon>Actinomycetes</taxon>
        <taxon>Streptosporangiales</taxon>
        <taxon>Thermomonosporaceae</taxon>
        <taxon>Actinomadura</taxon>
    </lineage>
</organism>
<feature type="transmembrane region" description="Helical" evidence="4">
    <location>
        <begin position="412"/>
        <end position="434"/>
    </location>
</feature>
<dbReference type="SUPFAM" id="SSF52172">
    <property type="entry name" value="CheY-like"/>
    <property type="match status" value="1"/>
</dbReference>
<dbReference type="Gene3D" id="3.40.50.2300">
    <property type="match status" value="1"/>
</dbReference>
<evidence type="ECO:0000256" key="3">
    <source>
        <dbReference type="PROSITE-ProRule" id="PRU00169"/>
    </source>
</evidence>
<dbReference type="AlphaFoldDB" id="A0A9W6PSD9"/>
<dbReference type="SUPFAM" id="SSF52540">
    <property type="entry name" value="P-loop containing nucleoside triphosphate hydrolases"/>
    <property type="match status" value="1"/>
</dbReference>
<evidence type="ECO:0000256" key="4">
    <source>
        <dbReference type="SAM" id="Phobius"/>
    </source>
</evidence>
<dbReference type="EMBL" id="BSRZ01000001">
    <property type="protein sequence ID" value="GLW62188.1"/>
    <property type="molecule type" value="Genomic_DNA"/>
</dbReference>
<comment type="caution">
    <text evidence="6">The sequence shown here is derived from an EMBL/GenBank/DDBJ whole genome shotgun (WGS) entry which is preliminary data.</text>
</comment>
<keyword evidence="7" id="KW-1185">Reference proteome</keyword>
<dbReference type="Pfam" id="PF07811">
    <property type="entry name" value="TadE"/>
    <property type="match status" value="1"/>
</dbReference>
<dbReference type="InterPro" id="IPR011006">
    <property type="entry name" value="CheY-like_superfamily"/>
</dbReference>
<dbReference type="PANTHER" id="PTHR43384:SF6">
    <property type="entry name" value="SEPTUM SITE-DETERMINING PROTEIN MIND HOMOLOG, CHLOROPLASTIC"/>
    <property type="match status" value="1"/>
</dbReference>
<dbReference type="InterPro" id="IPR025669">
    <property type="entry name" value="AAA_dom"/>
</dbReference>
<proteinExistence type="predicted"/>
<keyword evidence="4" id="KW-0812">Transmembrane</keyword>
<name>A0A9W6PSD9_9ACTN</name>
<evidence type="ECO:0000313" key="7">
    <source>
        <dbReference type="Proteomes" id="UP001165124"/>
    </source>
</evidence>
<dbReference type="RefSeq" id="WP_067912041.1">
    <property type="nucleotide sequence ID" value="NZ_BSRZ01000001.1"/>
</dbReference>
<dbReference type="Pfam" id="PF13614">
    <property type="entry name" value="AAA_31"/>
    <property type="match status" value="1"/>
</dbReference>
<dbReference type="InterPro" id="IPR027417">
    <property type="entry name" value="P-loop_NTPase"/>
</dbReference>
<feature type="domain" description="Response regulatory" evidence="5">
    <location>
        <begin position="4"/>
        <end position="121"/>
    </location>
</feature>
<evidence type="ECO:0000313" key="6">
    <source>
        <dbReference type="EMBL" id="GLW62188.1"/>
    </source>
</evidence>
<evidence type="ECO:0000259" key="5">
    <source>
        <dbReference type="PROSITE" id="PS50110"/>
    </source>
</evidence>
<keyword evidence="3" id="KW-0597">Phosphoprotein</keyword>
<keyword evidence="1" id="KW-0547">Nucleotide-binding</keyword>
<keyword evidence="4" id="KW-1133">Transmembrane helix</keyword>
<dbReference type="GO" id="GO:0016887">
    <property type="term" value="F:ATP hydrolysis activity"/>
    <property type="evidence" value="ECO:0007669"/>
    <property type="project" value="TreeGrafter"/>
</dbReference>
<dbReference type="InterPro" id="IPR012495">
    <property type="entry name" value="TadE-like_dom"/>
</dbReference>
<evidence type="ECO:0000256" key="2">
    <source>
        <dbReference type="ARBA" id="ARBA00022840"/>
    </source>
</evidence>
<dbReference type="GO" id="GO:0009898">
    <property type="term" value="C:cytoplasmic side of plasma membrane"/>
    <property type="evidence" value="ECO:0007669"/>
    <property type="project" value="TreeGrafter"/>
</dbReference>
<dbReference type="GO" id="GO:0000160">
    <property type="term" value="P:phosphorelay signal transduction system"/>
    <property type="evidence" value="ECO:0007669"/>
    <property type="project" value="InterPro"/>
</dbReference>
<sequence length="522" mass="55530">MSIRILLGASDVGTVAGLRTQLGELTDVELVDVERTSADVLGAINSTPGLDVVLIDQEIGGLPALDLVREITLRHPQLGLVLIVANASAEFISQAMVAGARAVVPRDPTLAELQSRIEAAAEWARSMKRHFEPGQNPAFPDRGGQLVAIAGAKGGTGTTTLAIHLASAAVTVGQTVCLVDMDLQKGDIPSFLDVTHRRSIADLIDAADELDGSILAEALYVHPDGLHVLLAPAESERADEITAKAARRILAALRSRYDVVVVDCGAFVTDGSAMAVELADRVLVTATPDLPALRAVKRHAAMWDRLGLRKPDDISVVLVRHDRKSEIQPDFARKVLGLPMLKTVVPAVFRSLEEAANTGSPKAVDNAAFRKAIGQLAVETGIVPEGLGSSVPGRRGGRGKNDRDKGAALTEFAGIFPMILFLLLMCWQVALLGLTSMFVGHAANEAARAVAVLGYDTPEARAEVRRRAEKRIPGGWEPDKHLHISVTEGYARVSLDAPAVLPNVHVPFKMQAQARIVDEGTP</sequence>
<dbReference type="Gene3D" id="3.40.50.300">
    <property type="entry name" value="P-loop containing nucleotide triphosphate hydrolases"/>
    <property type="match status" value="1"/>
</dbReference>
<accession>A0A9W6PSD9</accession>
<keyword evidence="2" id="KW-0067">ATP-binding</keyword>
<evidence type="ECO:0000256" key="1">
    <source>
        <dbReference type="ARBA" id="ARBA00022741"/>
    </source>
</evidence>
<reference evidence="6" key="1">
    <citation type="submission" date="2023-02" db="EMBL/GenBank/DDBJ databases">
        <title>Actinomadura rubrobrunea NBRC 14622.</title>
        <authorList>
            <person name="Ichikawa N."/>
            <person name="Sato H."/>
            <person name="Tonouchi N."/>
        </authorList>
    </citation>
    <scope>NUCLEOTIDE SEQUENCE</scope>
    <source>
        <strain evidence="6">NBRC 14622</strain>
    </source>
</reference>
<dbReference type="GO" id="GO:0051782">
    <property type="term" value="P:negative regulation of cell division"/>
    <property type="evidence" value="ECO:0007669"/>
    <property type="project" value="TreeGrafter"/>
</dbReference>
<gene>
    <name evidence="6" type="ORF">Arub01_04320</name>
</gene>
<dbReference type="GO" id="GO:0005524">
    <property type="term" value="F:ATP binding"/>
    <property type="evidence" value="ECO:0007669"/>
    <property type="project" value="UniProtKB-KW"/>
</dbReference>
<dbReference type="Proteomes" id="UP001165124">
    <property type="component" value="Unassembled WGS sequence"/>
</dbReference>
<dbReference type="InterPro" id="IPR001789">
    <property type="entry name" value="Sig_transdc_resp-reg_receiver"/>
</dbReference>
<dbReference type="PANTHER" id="PTHR43384">
    <property type="entry name" value="SEPTUM SITE-DETERMINING PROTEIN MIND HOMOLOG, CHLOROPLASTIC-RELATED"/>
    <property type="match status" value="1"/>
</dbReference>
<dbReference type="PROSITE" id="PS50110">
    <property type="entry name" value="RESPONSE_REGULATORY"/>
    <property type="match status" value="1"/>
</dbReference>
<keyword evidence="4" id="KW-0472">Membrane</keyword>
<protein>
    <submittedName>
        <fullName evidence="6">Septum formation initiator</fullName>
    </submittedName>
</protein>
<dbReference type="InterPro" id="IPR050625">
    <property type="entry name" value="ParA/MinD_ATPase"/>
</dbReference>
<dbReference type="GO" id="GO:0005829">
    <property type="term" value="C:cytosol"/>
    <property type="evidence" value="ECO:0007669"/>
    <property type="project" value="TreeGrafter"/>
</dbReference>